<organism evidence="5 6">
    <name type="scientific">Marivirga sericea</name>
    <dbReference type="NCBI Taxonomy" id="1028"/>
    <lineage>
        <taxon>Bacteria</taxon>
        <taxon>Pseudomonadati</taxon>
        <taxon>Bacteroidota</taxon>
        <taxon>Cytophagia</taxon>
        <taxon>Cytophagales</taxon>
        <taxon>Marivirgaceae</taxon>
        <taxon>Marivirga</taxon>
    </lineage>
</organism>
<keyword evidence="2" id="KW-0677">Repeat</keyword>
<evidence type="ECO:0000313" key="5">
    <source>
        <dbReference type="EMBL" id="SMG09946.1"/>
    </source>
</evidence>
<dbReference type="PANTHER" id="PTHR19879">
    <property type="entry name" value="TRANSCRIPTION INITIATION FACTOR TFIID"/>
    <property type="match status" value="1"/>
</dbReference>
<reference evidence="6" key="1">
    <citation type="submission" date="2017-04" db="EMBL/GenBank/DDBJ databases">
        <authorList>
            <person name="Varghese N."/>
            <person name="Submissions S."/>
        </authorList>
    </citation>
    <scope>NUCLEOTIDE SEQUENCE [LARGE SCALE GENOMIC DNA]</scope>
    <source>
        <strain evidence="6">DSM 4125</strain>
    </source>
</reference>
<accession>A0A1X7I632</accession>
<name>A0A1X7I632_9BACT</name>
<dbReference type="AlphaFoldDB" id="A0A1X7I632"/>
<proteinExistence type="predicted"/>
<keyword evidence="6" id="KW-1185">Reference proteome</keyword>
<dbReference type="SUPFAM" id="SSF50978">
    <property type="entry name" value="WD40 repeat-like"/>
    <property type="match status" value="2"/>
</dbReference>
<feature type="repeat" description="WD" evidence="3">
    <location>
        <begin position="37"/>
        <end position="78"/>
    </location>
</feature>
<evidence type="ECO:0000256" key="2">
    <source>
        <dbReference type="ARBA" id="ARBA00022737"/>
    </source>
</evidence>
<dbReference type="InterPro" id="IPR001680">
    <property type="entry name" value="WD40_rpt"/>
</dbReference>
<evidence type="ECO:0000313" key="6">
    <source>
        <dbReference type="Proteomes" id="UP000193804"/>
    </source>
</evidence>
<dbReference type="Proteomes" id="UP000193804">
    <property type="component" value="Unassembled WGS sequence"/>
</dbReference>
<feature type="domain" description="Peptidase C14 caspase" evidence="4">
    <location>
        <begin position="791"/>
        <end position="1024"/>
    </location>
</feature>
<dbReference type="InterPro" id="IPR011600">
    <property type="entry name" value="Pept_C14_caspase"/>
</dbReference>
<dbReference type="OrthoDB" id="1492850at2"/>
<dbReference type="PROSITE" id="PS00678">
    <property type="entry name" value="WD_REPEATS_1"/>
    <property type="match status" value="1"/>
</dbReference>
<dbReference type="RefSeq" id="WP_085515287.1">
    <property type="nucleotide sequence ID" value="NZ_FXAW01000001.1"/>
</dbReference>
<dbReference type="Pfam" id="PF00400">
    <property type="entry name" value="WD40"/>
    <property type="match status" value="4"/>
</dbReference>
<dbReference type="InterPro" id="IPR029030">
    <property type="entry name" value="Caspase-like_dom_sf"/>
</dbReference>
<dbReference type="PROSITE" id="PS50082">
    <property type="entry name" value="WD_REPEATS_2"/>
    <property type="match status" value="3"/>
</dbReference>
<dbReference type="SMART" id="SM00320">
    <property type="entry name" value="WD40"/>
    <property type="match status" value="7"/>
</dbReference>
<feature type="repeat" description="WD" evidence="3">
    <location>
        <begin position="132"/>
        <end position="169"/>
    </location>
</feature>
<dbReference type="STRING" id="1028.SAMN05661096_00272"/>
<dbReference type="GO" id="GO:0004197">
    <property type="term" value="F:cysteine-type endopeptidase activity"/>
    <property type="evidence" value="ECO:0007669"/>
    <property type="project" value="InterPro"/>
</dbReference>
<dbReference type="PANTHER" id="PTHR19879:SF9">
    <property type="entry name" value="TRANSCRIPTION INITIATION FACTOR TFIID SUBUNIT 5"/>
    <property type="match status" value="1"/>
</dbReference>
<sequence>MALALIRQAITIYSLIFIFNVSYSKSQSAPPSIEIDSKGHSGKIYNLSYTADGSQLISVSEDKSIRVWNTVTGELIKKYVSEISDGYGGTFYTSSISPDGKLLAVAGYPVESQKENYILIIDLEEGKQVGTAVGHFNVIQSLDFSGNGRYLASGGDDGYIIIWELETNEGGMDLTKVSTINMGTPVSSVSFNKKSQDLIVGAESGIFIYDLSVIHENGDSFPNKKLSKYKGIVNKVSCSPDGKYIAASTFEKEVLLWQNDGSFITALDEQEGIVNALSFSYDSRILVTMDIAGKGISYTLPNASKIASFDAHDNTVFAAAFSPKSLEGNYMIATAGGNNHEIYMWNAISGQSKLSIKSKGNTIWGLAFGKELELHISTDQRKDKTYSQSFDFKSFQLHAEPISESGKQISSVPKMKVYQKDLYSLDIERGGTIVNDPRVDGRILAFTSSINNELIVASDLSLKMYNRDGNLKKIFKGHKGSVRSVSVSADGRYLASGSEDQSVILWKLDEEGVLPSIREVFDDPIWQEYFESLPFDSLTYITNTSAWQETINLMKDAKDRNWKDLNEVYEQLGAVAEPFLNLFISADKEWVCWAPKGYFSCSSDGSRYFGWHINRGINTLADFYIAEQYFDILYRPEILWKSIAKGERVEDILRAEGDEIFDLTKLNRPSAIFFELTKSQIDSAGLDYQRGTYVSESPTLSLGVTYYDGGGGVKEINIYQNEKLIILDKEVESIGEGRKEKKSYEVNLSPGLNNFTVVVKNYQNTESREDKLKISYDGVMEASSNLHIISIGINKYKNSKYNLNYAFSDAQTFTSTIQKNTSSLFKSVNLVEIYDYEATKDNIVSAFDAVSKKAGIQDVFIFYYAGHGIIDEENESEYFLVPTDVTSIYGDSKQLQQKGVSASDLKLLLSKVKAQKQLILMDACHSGGAVAAITTRAVASEEKALFQLARASGVVMVASSGSKQFSTEFESLGHGVFTYALLEALDGKADQGDDKITVNEIKLYLEERVPFLSNEYGGKAQYPTGFVHGNDFPIGIVTR</sequence>
<evidence type="ECO:0000259" key="4">
    <source>
        <dbReference type="Pfam" id="PF00656"/>
    </source>
</evidence>
<dbReference type="GO" id="GO:0006508">
    <property type="term" value="P:proteolysis"/>
    <property type="evidence" value="ECO:0007669"/>
    <property type="project" value="InterPro"/>
</dbReference>
<dbReference type="PROSITE" id="PS50294">
    <property type="entry name" value="WD_REPEATS_REGION"/>
    <property type="match status" value="3"/>
</dbReference>
<evidence type="ECO:0000256" key="1">
    <source>
        <dbReference type="ARBA" id="ARBA00022574"/>
    </source>
</evidence>
<keyword evidence="1 3" id="KW-0853">WD repeat</keyword>
<dbReference type="CDD" id="cd00200">
    <property type="entry name" value="WD40"/>
    <property type="match status" value="1"/>
</dbReference>
<dbReference type="Gene3D" id="3.40.50.1460">
    <property type="match status" value="1"/>
</dbReference>
<protein>
    <submittedName>
        <fullName evidence="5">WD domain-containing protein, G-beta repeat-containing protein</fullName>
    </submittedName>
</protein>
<dbReference type="Pfam" id="PF00656">
    <property type="entry name" value="Peptidase_C14"/>
    <property type="match status" value="1"/>
</dbReference>
<feature type="repeat" description="WD" evidence="3">
    <location>
        <begin position="475"/>
        <end position="516"/>
    </location>
</feature>
<dbReference type="InterPro" id="IPR019775">
    <property type="entry name" value="WD40_repeat_CS"/>
</dbReference>
<evidence type="ECO:0000256" key="3">
    <source>
        <dbReference type="PROSITE-ProRule" id="PRU00221"/>
    </source>
</evidence>
<dbReference type="InterPro" id="IPR015943">
    <property type="entry name" value="WD40/YVTN_repeat-like_dom_sf"/>
</dbReference>
<dbReference type="InterPro" id="IPR036322">
    <property type="entry name" value="WD40_repeat_dom_sf"/>
</dbReference>
<dbReference type="EMBL" id="FXAW01000001">
    <property type="protein sequence ID" value="SMG09946.1"/>
    <property type="molecule type" value="Genomic_DNA"/>
</dbReference>
<dbReference type="SUPFAM" id="SSF52129">
    <property type="entry name" value="Caspase-like"/>
    <property type="match status" value="1"/>
</dbReference>
<gene>
    <name evidence="5" type="ORF">SAMN05661096_00272</name>
</gene>
<dbReference type="Gene3D" id="2.130.10.10">
    <property type="entry name" value="YVTN repeat-like/Quinoprotein amine dehydrogenase"/>
    <property type="match status" value="3"/>
</dbReference>